<evidence type="ECO:0000256" key="3">
    <source>
        <dbReference type="ARBA" id="ARBA00022490"/>
    </source>
</evidence>
<dbReference type="CDD" id="cd24011">
    <property type="entry name" value="ASKHA_NBD_BK"/>
    <property type="match status" value="1"/>
</dbReference>
<name>E3CZZ8_9BACT</name>
<dbReference type="GO" id="GO:0047761">
    <property type="term" value="F:butyrate kinase activity"/>
    <property type="evidence" value="ECO:0007669"/>
    <property type="project" value="UniProtKB-UniRule"/>
</dbReference>
<dbReference type="NCBIfam" id="TIGR02707">
    <property type="entry name" value="butyr_kinase"/>
    <property type="match status" value="1"/>
</dbReference>
<keyword evidence="3 9" id="KW-0963">Cytoplasm</keyword>
<evidence type="ECO:0000256" key="4">
    <source>
        <dbReference type="ARBA" id="ARBA00022679"/>
    </source>
</evidence>
<accession>E3CZZ8</accession>
<dbReference type="InterPro" id="IPR011245">
    <property type="entry name" value="Butyrate_kin"/>
</dbReference>
<dbReference type="RefSeq" id="WP_006300084.1">
    <property type="nucleotide sequence ID" value="NZ_CM001022.1"/>
</dbReference>
<evidence type="ECO:0000256" key="8">
    <source>
        <dbReference type="ARBA" id="ARBA00048596"/>
    </source>
</evidence>
<evidence type="ECO:0000256" key="10">
    <source>
        <dbReference type="RuleBase" id="RU003835"/>
    </source>
</evidence>
<proteinExistence type="inferred from homology"/>
<evidence type="ECO:0000256" key="6">
    <source>
        <dbReference type="ARBA" id="ARBA00022777"/>
    </source>
</evidence>
<keyword evidence="6 9" id="KW-0418">Kinase</keyword>
<dbReference type="InterPro" id="IPR000890">
    <property type="entry name" value="Aliphatic_acid_kin_short-chain"/>
</dbReference>
<keyword evidence="7 9" id="KW-0067">ATP-binding</keyword>
<keyword evidence="5 9" id="KW-0547">Nucleotide-binding</keyword>
<dbReference type="EC" id="2.7.2.7" evidence="9"/>
<protein>
    <recommendedName>
        <fullName evidence="9">Probable butyrate kinase</fullName>
        <shortName evidence="9">BK</shortName>
        <ecNumber evidence="9">2.7.2.7</ecNumber>
    </recommendedName>
    <alternativeName>
        <fullName evidence="9">Branched-chain carboxylic acid kinase</fullName>
    </alternativeName>
</protein>
<evidence type="ECO:0000256" key="7">
    <source>
        <dbReference type="ARBA" id="ARBA00022840"/>
    </source>
</evidence>
<dbReference type="PRINTS" id="PR00471">
    <property type="entry name" value="ACETATEKNASE"/>
</dbReference>
<comment type="similarity">
    <text evidence="2 9 10">Belongs to the acetokinase family.</text>
</comment>
<dbReference type="PaxDb" id="584708-Apau_0496"/>
<dbReference type="Pfam" id="PF00871">
    <property type="entry name" value="Acetate_kinase"/>
    <property type="match status" value="1"/>
</dbReference>
<dbReference type="EMBL" id="CM001022">
    <property type="protein sequence ID" value="EFQ22930.1"/>
    <property type="molecule type" value="Genomic_DNA"/>
</dbReference>
<dbReference type="GO" id="GO:0005737">
    <property type="term" value="C:cytoplasm"/>
    <property type="evidence" value="ECO:0007669"/>
    <property type="project" value="UniProtKB-SubCell"/>
</dbReference>
<evidence type="ECO:0000313" key="12">
    <source>
        <dbReference type="Proteomes" id="UP000005096"/>
    </source>
</evidence>
<dbReference type="PIRSF" id="PIRSF036458">
    <property type="entry name" value="Butyrate_kin"/>
    <property type="match status" value="1"/>
</dbReference>
<dbReference type="STRING" id="584708.Apau_0496"/>
<dbReference type="PANTHER" id="PTHR21060:SF3">
    <property type="entry name" value="BUTYRATE KINASE 2-RELATED"/>
    <property type="match status" value="1"/>
</dbReference>
<dbReference type="PROSITE" id="PS01076">
    <property type="entry name" value="ACETATE_KINASE_2"/>
    <property type="match status" value="1"/>
</dbReference>
<dbReference type="SUPFAM" id="SSF53067">
    <property type="entry name" value="Actin-like ATPase domain"/>
    <property type="match status" value="2"/>
</dbReference>
<keyword evidence="4 9" id="KW-0808">Transferase</keyword>
<evidence type="ECO:0000256" key="5">
    <source>
        <dbReference type="ARBA" id="ARBA00022741"/>
    </source>
</evidence>
<evidence type="ECO:0000313" key="11">
    <source>
        <dbReference type="EMBL" id="EFQ22930.1"/>
    </source>
</evidence>
<dbReference type="Proteomes" id="UP000005096">
    <property type="component" value="Chromosome"/>
</dbReference>
<sequence length="364" mass="39821">MHAPLILAIHPRPRSTEAALFQGERELWRDGRQHALQDLHRFPSVSAQLDFRLRSLQDLLLAQETDPAKLDGVVGTGGLLRPIPGGTYRVTPAMLEELESCRYGCHVSNLGAPLARRMADLAGGRPAFVVDPLVVDELLPEARLSGIPEIERKSLFHALSQRAAGRHAARALGRPYEECNLVVAHLGFGISVGAHHRGRVEEVNNPLEGEGPFSGERSGGLPCGELVRLAYSGRYDFEEMMDRITRKGGLLAHLGTDDPHVLDSRIRGGDEKARLVVEALAYQVAKEIAARGAVLRGVVDGVVLTGHLARWDTLVEGIRRWADWVAPFQVFPGENELAALAEGALRVLLGQEEPRIYEEETGGR</sequence>
<dbReference type="InterPro" id="IPR043129">
    <property type="entry name" value="ATPase_NBD"/>
</dbReference>
<dbReference type="AlphaFoldDB" id="E3CZZ8"/>
<dbReference type="GO" id="GO:0005524">
    <property type="term" value="F:ATP binding"/>
    <property type="evidence" value="ECO:0007669"/>
    <property type="project" value="UniProtKB-KW"/>
</dbReference>
<reference evidence="11 12" key="1">
    <citation type="journal article" date="2010" name="Stand. Genomic Sci.">
        <title>Non-contiguous finished genome sequence of Aminomonas paucivorans type strain (GLU-3).</title>
        <authorList>
            <person name="Pitluck S."/>
            <person name="Yasawong M."/>
            <person name="Held B."/>
            <person name="Lapidus A."/>
            <person name="Nolan M."/>
            <person name="Copeland A."/>
            <person name="Lucas S."/>
            <person name="Del Rio T.G."/>
            <person name="Tice H."/>
            <person name="Cheng J.F."/>
            <person name="Chertkov O."/>
            <person name="Goodwin L."/>
            <person name="Tapia R."/>
            <person name="Han C."/>
            <person name="Liolios K."/>
            <person name="Ivanova N."/>
            <person name="Mavromatis K."/>
            <person name="Ovchinnikova G."/>
            <person name="Pati A."/>
            <person name="Chen A."/>
            <person name="Palaniappan K."/>
            <person name="Land M."/>
            <person name="Hauser L."/>
            <person name="Chang Y.J."/>
            <person name="Jeffries C.D."/>
            <person name="Pukall R."/>
            <person name="Spring S."/>
            <person name="Rohde M."/>
            <person name="Sikorski J."/>
            <person name="Goker M."/>
            <person name="Woyke T."/>
            <person name="Bristow J."/>
            <person name="Eisen J.A."/>
            <person name="Markowitz V."/>
            <person name="Hugenholtz P."/>
            <person name="Kyrpides N.C."/>
            <person name="Klenk H.P."/>
        </authorList>
    </citation>
    <scope>NUCLEOTIDE SEQUENCE [LARGE SCALE GENOMIC DNA]</scope>
    <source>
        <strain evidence="11 12">DSM 12260</strain>
    </source>
</reference>
<dbReference type="OrthoDB" id="9771859at2"/>
<dbReference type="eggNOG" id="COG3426">
    <property type="taxonomic scope" value="Bacteria"/>
</dbReference>
<dbReference type="InterPro" id="IPR023865">
    <property type="entry name" value="Aliphatic_acid_kinase_CS"/>
</dbReference>
<keyword evidence="12" id="KW-1185">Reference proteome</keyword>
<dbReference type="HAMAP" id="MF_00542">
    <property type="entry name" value="Butyrate_kinase"/>
    <property type="match status" value="1"/>
</dbReference>
<evidence type="ECO:0000256" key="1">
    <source>
        <dbReference type="ARBA" id="ARBA00004496"/>
    </source>
</evidence>
<dbReference type="GO" id="GO:0006083">
    <property type="term" value="P:acetate metabolic process"/>
    <property type="evidence" value="ECO:0007669"/>
    <property type="project" value="TreeGrafter"/>
</dbReference>
<gene>
    <name evidence="9" type="primary">buk</name>
    <name evidence="11" type="ORF">Apau_0496</name>
</gene>
<dbReference type="HOGENOM" id="CLU_048716_0_0_0"/>
<comment type="catalytic activity">
    <reaction evidence="8 9">
        <text>butanoate + ATP = butanoyl phosphate + ADP</text>
        <dbReference type="Rhea" id="RHEA:13585"/>
        <dbReference type="ChEBI" id="CHEBI:17968"/>
        <dbReference type="ChEBI" id="CHEBI:30616"/>
        <dbReference type="ChEBI" id="CHEBI:58079"/>
        <dbReference type="ChEBI" id="CHEBI:456216"/>
        <dbReference type="EC" id="2.7.2.7"/>
    </reaction>
</comment>
<dbReference type="Gene3D" id="3.30.420.40">
    <property type="match status" value="2"/>
</dbReference>
<evidence type="ECO:0000256" key="9">
    <source>
        <dbReference type="HAMAP-Rule" id="MF_00542"/>
    </source>
</evidence>
<dbReference type="NCBIfam" id="NF002834">
    <property type="entry name" value="PRK03011.1-5"/>
    <property type="match status" value="1"/>
</dbReference>
<dbReference type="PANTHER" id="PTHR21060">
    <property type="entry name" value="ACETATE KINASE"/>
    <property type="match status" value="1"/>
</dbReference>
<organism evidence="11 12">
    <name type="scientific">Aminomonas paucivorans DSM 12260</name>
    <dbReference type="NCBI Taxonomy" id="584708"/>
    <lineage>
        <taxon>Bacteria</taxon>
        <taxon>Thermotogati</taxon>
        <taxon>Synergistota</taxon>
        <taxon>Synergistia</taxon>
        <taxon>Synergistales</taxon>
        <taxon>Synergistaceae</taxon>
        <taxon>Aminomonas</taxon>
    </lineage>
</organism>
<dbReference type="GO" id="GO:0008776">
    <property type="term" value="F:acetate kinase activity"/>
    <property type="evidence" value="ECO:0007669"/>
    <property type="project" value="TreeGrafter"/>
</dbReference>
<evidence type="ECO:0000256" key="2">
    <source>
        <dbReference type="ARBA" id="ARBA00008748"/>
    </source>
</evidence>
<comment type="subcellular location">
    <subcellularLocation>
        <location evidence="1 9">Cytoplasm</location>
    </subcellularLocation>
</comment>